<accession>A2DLM6</accession>
<dbReference type="KEGG" id="tva:5464173"/>
<dbReference type="VEuPathDB" id="TrichDB:TVAG_062640"/>
<evidence type="ECO:0000256" key="3">
    <source>
        <dbReference type="ARBA" id="ARBA00022884"/>
    </source>
</evidence>
<name>A2DLM6_TRIV3</name>
<dbReference type="VEuPathDB" id="TrichDB:TVAGG3_0580530"/>
<keyword evidence="4" id="KW-0648">Protein biosynthesis</keyword>
<organism evidence="5 6">
    <name type="scientific">Trichomonas vaginalis (strain ATCC PRA-98 / G3)</name>
    <dbReference type="NCBI Taxonomy" id="412133"/>
    <lineage>
        <taxon>Eukaryota</taxon>
        <taxon>Metamonada</taxon>
        <taxon>Parabasalia</taxon>
        <taxon>Trichomonadida</taxon>
        <taxon>Trichomonadidae</taxon>
        <taxon>Trichomonas</taxon>
    </lineage>
</organism>
<evidence type="ECO:0000313" key="6">
    <source>
        <dbReference type="Proteomes" id="UP000001542"/>
    </source>
</evidence>
<dbReference type="Proteomes" id="UP000001542">
    <property type="component" value="Unassembled WGS sequence"/>
</dbReference>
<dbReference type="AlphaFoldDB" id="A2DLM6"/>
<keyword evidence="1" id="KW-0963">Cytoplasm</keyword>
<dbReference type="SMR" id="A2DLM6"/>
<reference evidence="5" key="2">
    <citation type="journal article" date="2007" name="Science">
        <title>Draft genome sequence of the sexually transmitted pathogen Trichomonas vaginalis.</title>
        <authorList>
            <person name="Carlton J.M."/>
            <person name="Hirt R.P."/>
            <person name="Silva J.C."/>
            <person name="Delcher A.L."/>
            <person name="Schatz M."/>
            <person name="Zhao Q."/>
            <person name="Wortman J.R."/>
            <person name="Bidwell S.L."/>
            <person name="Alsmark U.C.M."/>
            <person name="Besteiro S."/>
            <person name="Sicheritz-Ponten T."/>
            <person name="Noel C.J."/>
            <person name="Dacks J.B."/>
            <person name="Foster P.G."/>
            <person name="Simillion C."/>
            <person name="Van de Peer Y."/>
            <person name="Miranda-Saavedra D."/>
            <person name="Barton G.J."/>
            <person name="Westrop G.D."/>
            <person name="Mueller S."/>
            <person name="Dessi D."/>
            <person name="Fiori P.L."/>
            <person name="Ren Q."/>
            <person name="Paulsen I."/>
            <person name="Zhang H."/>
            <person name="Bastida-Corcuera F.D."/>
            <person name="Simoes-Barbosa A."/>
            <person name="Brown M.T."/>
            <person name="Hayes R.D."/>
            <person name="Mukherjee M."/>
            <person name="Okumura C.Y."/>
            <person name="Schneider R."/>
            <person name="Smith A.J."/>
            <person name="Vanacova S."/>
            <person name="Villalvazo M."/>
            <person name="Haas B.J."/>
            <person name="Pertea M."/>
            <person name="Feldblyum T.V."/>
            <person name="Utterback T.R."/>
            <person name="Shu C.L."/>
            <person name="Osoegawa K."/>
            <person name="de Jong P.J."/>
            <person name="Hrdy I."/>
            <person name="Horvathova L."/>
            <person name="Zubacova Z."/>
            <person name="Dolezal P."/>
            <person name="Malik S.B."/>
            <person name="Logsdon J.M. Jr."/>
            <person name="Henze K."/>
            <person name="Gupta A."/>
            <person name="Wang C.C."/>
            <person name="Dunne R.L."/>
            <person name="Upcroft J.A."/>
            <person name="Upcroft P."/>
            <person name="White O."/>
            <person name="Salzberg S.L."/>
            <person name="Tang P."/>
            <person name="Chiu C.-H."/>
            <person name="Lee Y.-S."/>
            <person name="Embley T.M."/>
            <person name="Coombs G.H."/>
            <person name="Mottram J.C."/>
            <person name="Tachezy J."/>
            <person name="Fraser-Liggett C.M."/>
            <person name="Johnson P.J."/>
        </authorList>
    </citation>
    <scope>NUCLEOTIDE SEQUENCE [LARGE SCALE GENOMIC DNA]</scope>
    <source>
        <strain evidence="5">G3</strain>
    </source>
</reference>
<evidence type="ECO:0000256" key="1">
    <source>
        <dbReference type="ARBA" id="ARBA00022490"/>
    </source>
</evidence>
<keyword evidence="3" id="KW-0694">RNA-binding</keyword>
<dbReference type="GO" id="GO:0005852">
    <property type="term" value="C:eukaryotic translation initiation factor 3 complex"/>
    <property type="evidence" value="ECO:0000318"/>
    <property type="project" value="GO_Central"/>
</dbReference>
<dbReference type="EMBL" id="DS113216">
    <property type="protein sequence ID" value="EAY18659.1"/>
    <property type="molecule type" value="Genomic_DNA"/>
</dbReference>
<proteinExistence type="predicted"/>
<reference evidence="5" key="1">
    <citation type="submission" date="2006-10" db="EMBL/GenBank/DDBJ databases">
        <authorList>
            <person name="Amadeo P."/>
            <person name="Zhao Q."/>
            <person name="Wortman J."/>
            <person name="Fraser-Liggett C."/>
            <person name="Carlton J."/>
        </authorList>
    </citation>
    <scope>NUCLEOTIDE SEQUENCE</scope>
    <source>
        <strain evidence="5">G3</strain>
    </source>
</reference>
<dbReference type="InParanoid" id="A2DLM6"/>
<dbReference type="PANTHER" id="PTHR12399:SF0">
    <property type="entry name" value="EUKARYOTIC TRANSLATION INITIATION FACTOR 3 SUBUNIT D"/>
    <property type="match status" value="1"/>
</dbReference>
<evidence type="ECO:0000313" key="5">
    <source>
        <dbReference type="EMBL" id="EAY18659.1"/>
    </source>
</evidence>
<dbReference type="GO" id="GO:0003743">
    <property type="term" value="F:translation initiation factor activity"/>
    <property type="evidence" value="ECO:0000318"/>
    <property type="project" value="GO_Central"/>
</dbReference>
<dbReference type="GO" id="GO:0006413">
    <property type="term" value="P:translational initiation"/>
    <property type="evidence" value="ECO:0000318"/>
    <property type="project" value="GO_Central"/>
</dbReference>
<dbReference type="InterPro" id="IPR007783">
    <property type="entry name" value="eIF3d"/>
</dbReference>
<evidence type="ECO:0000256" key="2">
    <source>
        <dbReference type="ARBA" id="ARBA00022540"/>
    </source>
</evidence>
<keyword evidence="6" id="KW-1185">Reference proteome</keyword>
<keyword evidence="2" id="KW-0396">Initiation factor</keyword>
<dbReference type="STRING" id="5722.A2DLM6"/>
<dbReference type="eggNOG" id="KOG2479">
    <property type="taxonomic scope" value="Eukaryota"/>
</dbReference>
<dbReference type="Pfam" id="PF05091">
    <property type="entry name" value="eIF-3_zeta"/>
    <property type="match status" value="1"/>
</dbReference>
<gene>
    <name evidence="5" type="ORF">TVAG_062640</name>
</gene>
<sequence length="464" mass="52845">MQQTASGDPELDVNEFITFFKGSSHNYGYIYTTEISEDLYRQVTYHSIYSFTAPQLTFRLRQTFDDRNYVEPKGPGAKRRTIATASPYDFHGLVEPNVDWQQIHTIEGAALNDATFNGKITEEDIKFTGRAKVFNNSLLSTRPHKKRALPEANYKEESPILEDPVFKEIAQEKTKANIRVFASAKALAAISVVNRSVCPFELIFKKDGINLWVYQRTEESPAIFESSFETITIPVNQRRDDTREEFLRNLVEASNIAAQFQAAANSGDGPTFTLGDDLEHPGDDDDSKPYLYRRLVLDNVEFIIRAEIDCLRDPLQPGERPSIAICRTFNNLPTSLRQVSYATDLEKARSSLLLAEVKDNSNIFAKWVAIGRFMDCQQIFLGFVERKVSTNKQQHVLLASERQAYGRGASIITLPEASMMGQIYQVFQKMIASDDGIYHFQRDSTHRVVKIFKEVKDKVKLDEE</sequence>
<protein>
    <submittedName>
        <fullName evidence="5">Uncharacterized protein</fullName>
    </submittedName>
</protein>
<dbReference type="PANTHER" id="PTHR12399">
    <property type="entry name" value="EUKARYOTIC TRANSLATION INITIATION FACTOR 3 SUBUNIT 7"/>
    <property type="match status" value="1"/>
</dbReference>
<dbReference type="FunCoup" id="A2DLM6">
    <property type="interactions" value="1045"/>
</dbReference>
<evidence type="ECO:0000256" key="4">
    <source>
        <dbReference type="ARBA" id="ARBA00022917"/>
    </source>
</evidence>
<dbReference type="RefSeq" id="XP_001579645.1">
    <property type="nucleotide sequence ID" value="XM_001579595.1"/>
</dbReference>
<dbReference type="GO" id="GO:0003723">
    <property type="term" value="F:RNA binding"/>
    <property type="evidence" value="ECO:0007669"/>
    <property type="project" value="UniProtKB-KW"/>
</dbReference>
<dbReference type="OrthoDB" id="16538at2759"/>